<organism evidence="10 11">
    <name type="scientific">Glossina palpalis gambiensis</name>
    <dbReference type="NCBI Taxonomy" id="67801"/>
    <lineage>
        <taxon>Eukaryota</taxon>
        <taxon>Metazoa</taxon>
        <taxon>Ecdysozoa</taxon>
        <taxon>Arthropoda</taxon>
        <taxon>Hexapoda</taxon>
        <taxon>Insecta</taxon>
        <taxon>Pterygota</taxon>
        <taxon>Neoptera</taxon>
        <taxon>Endopterygota</taxon>
        <taxon>Diptera</taxon>
        <taxon>Brachycera</taxon>
        <taxon>Muscomorpha</taxon>
        <taxon>Hippoboscoidea</taxon>
        <taxon>Glossinidae</taxon>
        <taxon>Glossina</taxon>
    </lineage>
</organism>
<accession>A0A1B0C5T3</accession>
<evidence type="ECO:0000256" key="2">
    <source>
        <dbReference type="ARBA" id="ARBA00022618"/>
    </source>
</evidence>
<dbReference type="Gene3D" id="2.120.10.30">
    <property type="entry name" value="TolB, C-terminal domain"/>
    <property type="match status" value="1"/>
</dbReference>
<dbReference type="EnsemblMetazoa" id="GPPI049921-RA">
    <property type="protein sequence ID" value="GPPI049921-PA"/>
    <property type="gene ID" value="GPPI049921"/>
</dbReference>
<evidence type="ECO:0000313" key="10">
    <source>
        <dbReference type="EnsemblMetazoa" id="GPPI049921-PA"/>
    </source>
</evidence>
<reference evidence="10" key="2">
    <citation type="submission" date="2020-05" db="UniProtKB">
        <authorList>
            <consortium name="EnsemblMetazoa"/>
        </authorList>
    </citation>
    <scope>IDENTIFICATION</scope>
    <source>
        <strain evidence="10">IAEA</strain>
    </source>
</reference>
<dbReference type="CDD" id="cd07185">
    <property type="entry name" value="OmpA_C-like"/>
    <property type="match status" value="1"/>
</dbReference>
<evidence type="ECO:0000256" key="3">
    <source>
        <dbReference type="ARBA" id="ARBA00022729"/>
    </source>
</evidence>
<dbReference type="Proteomes" id="UP000092460">
    <property type="component" value="Unassembled WGS sequence"/>
</dbReference>
<keyword evidence="7" id="KW-0449">Lipoprotein</keyword>
<dbReference type="Pfam" id="PF07676">
    <property type="entry name" value="PD40"/>
    <property type="match status" value="1"/>
</dbReference>
<dbReference type="VEuPathDB" id="VectorBase:GPPI049921"/>
<dbReference type="InterPro" id="IPR039001">
    <property type="entry name" value="Pal"/>
</dbReference>
<dbReference type="AlphaFoldDB" id="A0A1B0C5T3"/>
<name>A0A1B0C5T3_9MUSC</name>
<dbReference type="PRINTS" id="PR01021">
    <property type="entry name" value="OMPADOMAIN"/>
</dbReference>
<evidence type="ECO:0000256" key="8">
    <source>
        <dbReference type="ARBA" id="ARBA00023306"/>
    </source>
</evidence>
<dbReference type="InterPro" id="IPR014169">
    <property type="entry name" value="Pal_lipo_C"/>
</dbReference>
<dbReference type="InterPro" id="IPR050330">
    <property type="entry name" value="Bact_OuterMem_StrucFunc"/>
</dbReference>
<dbReference type="PROSITE" id="PS01068">
    <property type="entry name" value="OMPA_1"/>
    <property type="match status" value="1"/>
</dbReference>
<dbReference type="SUPFAM" id="SSF69304">
    <property type="entry name" value="Tricorn protease N-terminal domain"/>
    <property type="match status" value="1"/>
</dbReference>
<dbReference type="InterPro" id="IPR011042">
    <property type="entry name" value="6-blade_b-propeller_TolB-like"/>
</dbReference>
<evidence type="ECO:0000256" key="7">
    <source>
        <dbReference type="ARBA" id="ARBA00023288"/>
    </source>
</evidence>
<protein>
    <recommendedName>
        <fullName evidence="9">OmpA-like domain-containing protein</fullName>
    </recommendedName>
</protein>
<dbReference type="NCBIfam" id="TIGR02802">
    <property type="entry name" value="Pal_lipo"/>
    <property type="match status" value="1"/>
</dbReference>
<dbReference type="PROSITE" id="PS51123">
    <property type="entry name" value="OMPA_2"/>
    <property type="match status" value="1"/>
</dbReference>
<dbReference type="SUPFAM" id="SSF103088">
    <property type="entry name" value="OmpA-like"/>
    <property type="match status" value="1"/>
</dbReference>
<dbReference type="GO" id="GO:0016020">
    <property type="term" value="C:membrane"/>
    <property type="evidence" value="ECO:0007669"/>
    <property type="project" value="InterPro"/>
</dbReference>
<keyword evidence="11" id="KW-1185">Reference proteome</keyword>
<dbReference type="PANTHER" id="PTHR30329">
    <property type="entry name" value="STATOR ELEMENT OF FLAGELLAR MOTOR COMPLEX"/>
    <property type="match status" value="1"/>
</dbReference>
<evidence type="ECO:0000259" key="9">
    <source>
        <dbReference type="PROSITE" id="PS51123"/>
    </source>
</evidence>
<sequence length="262" mass="29759">MFLKSGLIKQITNNSNNNTEPSWFPNNKELTYTSDQNGNPQIYKINIHNKKSDRISWEGSKNQNSEVSSDGTFLAMVNSEKKEQHIALLDLKLESTKILTKTFLDEAPITIVSCTSKKHTKNIDSSVINTSENTDANNNTNSLDALDSINAQELQQNKILYFDLDKYNIKSEFTQILDAHADFLRNNPSYKIIVEGHADERGTSEYNIALGERRAKSVKEYLQSKGVLEEQMKVISYGKEKPAELGHDEMTYAKNRRVVLAY</sequence>
<dbReference type="PANTHER" id="PTHR30329:SF21">
    <property type="entry name" value="LIPOPROTEIN YIAD-RELATED"/>
    <property type="match status" value="1"/>
</dbReference>
<dbReference type="Gene3D" id="3.30.1330.60">
    <property type="entry name" value="OmpA-like domain"/>
    <property type="match status" value="1"/>
</dbReference>
<dbReference type="GO" id="GO:0051301">
    <property type="term" value="P:cell division"/>
    <property type="evidence" value="ECO:0007669"/>
    <property type="project" value="UniProtKB-KW"/>
</dbReference>
<dbReference type="InterPro" id="IPR011659">
    <property type="entry name" value="WD40"/>
</dbReference>
<evidence type="ECO:0000256" key="1">
    <source>
        <dbReference type="ARBA" id="ARBA00004442"/>
    </source>
</evidence>
<evidence type="ECO:0000256" key="6">
    <source>
        <dbReference type="ARBA" id="ARBA00023237"/>
    </source>
</evidence>
<dbReference type="InterPro" id="IPR006690">
    <property type="entry name" value="OMPA-like_CS"/>
</dbReference>
<keyword evidence="6" id="KW-0998">Cell outer membrane</keyword>
<dbReference type="STRING" id="67801.A0A1B0C5T3"/>
<reference evidence="11" key="1">
    <citation type="submission" date="2015-01" db="EMBL/GenBank/DDBJ databases">
        <authorList>
            <person name="Aksoy S."/>
            <person name="Warren W."/>
            <person name="Wilson R.K."/>
        </authorList>
    </citation>
    <scope>NUCLEOTIDE SEQUENCE [LARGE SCALE GENOMIC DNA]</scope>
    <source>
        <strain evidence="11">IAEA</strain>
    </source>
</reference>
<keyword evidence="3" id="KW-0732">Signal</keyword>
<dbReference type="Pfam" id="PF00691">
    <property type="entry name" value="OmpA"/>
    <property type="match status" value="1"/>
</dbReference>
<dbReference type="PRINTS" id="PR01023">
    <property type="entry name" value="NAFLGMOTY"/>
</dbReference>
<dbReference type="InterPro" id="IPR006664">
    <property type="entry name" value="OMP_bac"/>
</dbReference>
<dbReference type="InterPro" id="IPR006665">
    <property type="entry name" value="OmpA-like"/>
</dbReference>
<comment type="subcellular location">
    <subcellularLocation>
        <location evidence="1">Cell outer membrane</location>
    </subcellularLocation>
</comment>
<dbReference type="HAMAP" id="MF_02204">
    <property type="entry name" value="Pal"/>
    <property type="match status" value="1"/>
</dbReference>
<feature type="domain" description="OmpA-like" evidence="9">
    <location>
        <begin position="149"/>
        <end position="262"/>
    </location>
</feature>
<dbReference type="EMBL" id="JXJN01026221">
    <property type="status" value="NOT_ANNOTATED_CDS"/>
    <property type="molecule type" value="Genomic_DNA"/>
</dbReference>
<keyword evidence="4" id="KW-0472">Membrane</keyword>
<evidence type="ECO:0000313" key="11">
    <source>
        <dbReference type="Proteomes" id="UP000092460"/>
    </source>
</evidence>
<proteinExistence type="inferred from homology"/>
<keyword evidence="2" id="KW-0132">Cell division</keyword>
<dbReference type="InterPro" id="IPR036737">
    <property type="entry name" value="OmpA-like_sf"/>
</dbReference>
<dbReference type="FunFam" id="3.30.1330.60:FF:000002">
    <property type="entry name" value="Peptidoglycan-associated lipoprotein"/>
    <property type="match status" value="1"/>
</dbReference>
<evidence type="ECO:0000256" key="5">
    <source>
        <dbReference type="ARBA" id="ARBA00023139"/>
    </source>
</evidence>
<evidence type="ECO:0000256" key="4">
    <source>
        <dbReference type="ARBA" id="ARBA00023136"/>
    </source>
</evidence>
<keyword evidence="5" id="KW-0564">Palmitate</keyword>
<keyword evidence="8" id="KW-0131">Cell cycle</keyword>